<feature type="transmembrane region" description="Helical" evidence="8">
    <location>
        <begin position="407"/>
        <end position="426"/>
    </location>
</feature>
<feature type="transmembrane region" description="Helical" evidence="8">
    <location>
        <begin position="93"/>
        <end position="112"/>
    </location>
</feature>
<dbReference type="PANTHER" id="PTHR48022:SF25">
    <property type="entry name" value="QUINATE TRANSPORTER, PUTATIVE (AFU_ORTHOLOGUE AFUA_5G12950)-RELATED"/>
    <property type="match status" value="1"/>
</dbReference>
<dbReference type="InterPro" id="IPR005829">
    <property type="entry name" value="Sugar_transporter_CS"/>
</dbReference>
<comment type="similarity">
    <text evidence="2 7">Belongs to the major facilitator superfamily. Sugar transporter (TC 2.A.1.1) family.</text>
</comment>
<dbReference type="EMBL" id="SWFS01000334">
    <property type="protein sequence ID" value="KAA8909726.1"/>
    <property type="molecule type" value="Genomic_DNA"/>
</dbReference>
<dbReference type="PRINTS" id="PR00171">
    <property type="entry name" value="SUGRTRNSPORT"/>
</dbReference>
<feature type="transmembrane region" description="Helical" evidence="8">
    <location>
        <begin position="269"/>
        <end position="291"/>
    </location>
</feature>
<dbReference type="InterPro" id="IPR003663">
    <property type="entry name" value="Sugar/inositol_transpt"/>
</dbReference>
<feature type="transmembrane region" description="Helical" evidence="8">
    <location>
        <begin position="151"/>
        <end position="169"/>
    </location>
</feature>
<evidence type="ECO:0000313" key="11">
    <source>
        <dbReference type="Proteomes" id="UP000761534"/>
    </source>
</evidence>
<name>A0A642V128_9ASCO</name>
<dbReference type="InterPro" id="IPR050360">
    <property type="entry name" value="MFS_Sugar_Transporters"/>
</dbReference>
<evidence type="ECO:0000256" key="8">
    <source>
        <dbReference type="SAM" id="Phobius"/>
    </source>
</evidence>
<keyword evidence="4 8" id="KW-0812">Transmembrane</keyword>
<evidence type="ECO:0000256" key="7">
    <source>
        <dbReference type="RuleBase" id="RU003346"/>
    </source>
</evidence>
<keyword evidence="6 8" id="KW-0472">Membrane</keyword>
<dbReference type="Gene3D" id="1.20.1250.20">
    <property type="entry name" value="MFS general substrate transporter like domains"/>
    <property type="match status" value="1"/>
</dbReference>
<feature type="transmembrane region" description="Helical" evidence="8">
    <location>
        <begin position="367"/>
        <end position="386"/>
    </location>
</feature>
<comment type="subcellular location">
    <subcellularLocation>
        <location evidence="1">Membrane</location>
        <topology evidence="1">Multi-pass membrane protein</topology>
    </subcellularLocation>
</comment>
<feature type="transmembrane region" description="Helical" evidence="8">
    <location>
        <begin position="438"/>
        <end position="457"/>
    </location>
</feature>
<dbReference type="InterPro" id="IPR005828">
    <property type="entry name" value="MFS_sugar_transport-like"/>
</dbReference>
<protein>
    <recommendedName>
        <fullName evidence="9">Major facilitator superfamily (MFS) profile domain-containing protein</fullName>
    </recommendedName>
</protein>
<feature type="transmembrane region" description="Helical" evidence="8">
    <location>
        <begin position="61"/>
        <end position="81"/>
    </location>
</feature>
<dbReference type="SUPFAM" id="SSF103473">
    <property type="entry name" value="MFS general substrate transporter"/>
    <property type="match status" value="1"/>
</dbReference>
<dbReference type="OrthoDB" id="4142200at2759"/>
<gene>
    <name evidence="10" type="ORF">TRICI_004375</name>
</gene>
<dbReference type="PANTHER" id="PTHR48022">
    <property type="entry name" value="PLASTIDIC GLUCOSE TRANSPORTER 4"/>
    <property type="match status" value="1"/>
</dbReference>
<dbReference type="PROSITE" id="PS00217">
    <property type="entry name" value="SUGAR_TRANSPORT_2"/>
    <property type="match status" value="1"/>
</dbReference>
<dbReference type="VEuPathDB" id="FungiDB:TRICI_004375"/>
<dbReference type="PROSITE" id="PS50850">
    <property type="entry name" value="MFS"/>
    <property type="match status" value="1"/>
</dbReference>
<organism evidence="10 11">
    <name type="scientific">Trichomonascus ciferrii</name>
    <dbReference type="NCBI Taxonomy" id="44093"/>
    <lineage>
        <taxon>Eukaryota</taxon>
        <taxon>Fungi</taxon>
        <taxon>Dikarya</taxon>
        <taxon>Ascomycota</taxon>
        <taxon>Saccharomycotina</taxon>
        <taxon>Dipodascomycetes</taxon>
        <taxon>Dipodascales</taxon>
        <taxon>Trichomonascaceae</taxon>
        <taxon>Trichomonascus</taxon>
        <taxon>Trichomonascus ciferrii complex</taxon>
    </lineage>
</organism>
<proteinExistence type="inferred from homology"/>
<evidence type="ECO:0000256" key="1">
    <source>
        <dbReference type="ARBA" id="ARBA00004141"/>
    </source>
</evidence>
<dbReference type="InterPro" id="IPR036259">
    <property type="entry name" value="MFS_trans_sf"/>
</dbReference>
<reference evidence="10" key="1">
    <citation type="journal article" date="2019" name="G3 (Bethesda)">
        <title>Genome Assemblies of Two Rare Opportunistic Yeast Pathogens: Diutina rugosa (syn. Candida rugosa) and Trichomonascus ciferrii (syn. Candida ciferrii).</title>
        <authorList>
            <person name="Mixao V."/>
            <person name="Saus E."/>
            <person name="Hansen A.P."/>
            <person name="Lass-Florl C."/>
            <person name="Gabaldon T."/>
        </authorList>
    </citation>
    <scope>NUCLEOTIDE SEQUENCE</scope>
    <source>
        <strain evidence="10">CBS 4856</strain>
    </source>
</reference>
<dbReference type="GO" id="GO:0005351">
    <property type="term" value="F:carbohydrate:proton symporter activity"/>
    <property type="evidence" value="ECO:0007669"/>
    <property type="project" value="TreeGrafter"/>
</dbReference>
<dbReference type="GO" id="GO:0016020">
    <property type="term" value="C:membrane"/>
    <property type="evidence" value="ECO:0007669"/>
    <property type="project" value="UniProtKB-SubCell"/>
</dbReference>
<keyword evidence="3 7" id="KW-0813">Transport</keyword>
<evidence type="ECO:0000256" key="4">
    <source>
        <dbReference type="ARBA" id="ARBA00022692"/>
    </source>
</evidence>
<dbReference type="AlphaFoldDB" id="A0A642V128"/>
<dbReference type="NCBIfam" id="TIGR00879">
    <property type="entry name" value="SP"/>
    <property type="match status" value="1"/>
</dbReference>
<dbReference type="InterPro" id="IPR020846">
    <property type="entry name" value="MFS_dom"/>
</dbReference>
<evidence type="ECO:0000256" key="3">
    <source>
        <dbReference type="ARBA" id="ARBA00022448"/>
    </source>
</evidence>
<accession>A0A642V128</accession>
<keyword evidence="11" id="KW-1185">Reference proteome</keyword>
<evidence type="ECO:0000256" key="2">
    <source>
        <dbReference type="ARBA" id="ARBA00010992"/>
    </source>
</evidence>
<feature type="domain" description="Major facilitator superfamily (MFS) profile" evidence="9">
    <location>
        <begin position="20"/>
        <end position="461"/>
    </location>
</feature>
<dbReference type="Proteomes" id="UP000761534">
    <property type="component" value="Unassembled WGS sequence"/>
</dbReference>
<evidence type="ECO:0000256" key="6">
    <source>
        <dbReference type="ARBA" id="ARBA00023136"/>
    </source>
</evidence>
<feature type="transmembrane region" description="Helical" evidence="8">
    <location>
        <begin position="17"/>
        <end position="41"/>
    </location>
</feature>
<feature type="transmembrane region" description="Helical" evidence="8">
    <location>
        <begin position="118"/>
        <end position="139"/>
    </location>
</feature>
<feature type="transmembrane region" description="Helical" evidence="8">
    <location>
        <begin position="306"/>
        <end position="327"/>
    </location>
</feature>
<evidence type="ECO:0000313" key="10">
    <source>
        <dbReference type="EMBL" id="KAA8909726.1"/>
    </source>
</evidence>
<dbReference type="FunFam" id="1.20.1250.20:FF:000090">
    <property type="entry name" value="MFS sugar transporter, putative"/>
    <property type="match status" value="1"/>
</dbReference>
<feature type="transmembrane region" description="Helical" evidence="8">
    <location>
        <begin position="336"/>
        <end position="355"/>
    </location>
</feature>
<dbReference type="Pfam" id="PF00083">
    <property type="entry name" value="Sugar_tr"/>
    <property type="match status" value="1"/>
</dbReference>
<sequence length="494" mass="54442">MGYEDAKKKTMKGRLRLYWLTAVICLGGMLFGYDSGVVGGVLTLENFEKDFGYTKAESTTVSSIAVGIQQAGALVGCFAVWPVTKVLGRRKTILICSLVFIIGVVLETINSGSIECFYVGRVICGLGIGGSATIIPIYLSEMAPKEDRGRLGSCYQLMYTVGILISYWVDYGVRNREGSSQWQIPISLQMVPCGLMGLGMFTLKESVRWLLSKERSEEAWESLVWIRGTDNEDVAAEFEEIHEGIISDRHAMAGFTLKELLEWPNLRRLLLGFMIFVCQQSTGATALAYFSPQFFTLLVGEGDKNLLLSGVFGAIKVVACLTFVLFISERFGRKPLLLFGSAFMSACMISTAAVVKTHPPPGGGVVTSSGIATVALIYLNIIVYNASWGPLPWPCTSELFPTRIREVGVATGVGGQWLFNFVYSFSTPYMMEAWDWGTFLFYGIIDLFCGAFVWFCLKETANLTLEEINALYDPKQYQGTIAAKRTSVEHAENA</sequence>
<evidence type="ECO:0000259" key="9">
    <source>
        <dbReference type="PROSITE" id="PS50850"/>
    </source>
</evidence>
<feature type="transmembrane region" description="Helical" evidence="8">
    <location>
        <begin position="181"/>
        <end position="203"/>
    </location>
</feature>
<keyword evidence="5 8" id="KW-1133">Transmembrane helix</keyword>
<dbReference type="PROSITE" id="PS00216">
    <property type="entry name" value="SUGAR_TRANSPORT_1"/>
    <property type="match status" value="1"/>
</dbReference>
<comment type="caution">
    <text evidence="10">The sequence shown here is derived from an EMBL/GenBank/DDBJ whole genome shotgun (WGS) entry which is preliminary data.</text>
</comment>
<evidence type="ECO:0000256" key="5">
    <source>
        <dbReference type="ARBA" id="ARBA00022989"/>
    </source>
</evidence>